<reference evidence="1 2" key="1">
    <citation type="journal article" date="2012" name="Genome Biol.">
        <title>Genome and low-iron response of an oceanic diatom adapted to chronic iron limitation.</title>
        <authorList>
            <person name="Lommer M."/>
            <person name="Specht M."/>
            <person name="Roy A.S."/>
            <person name="Kraemer L."/>
            <person name="Andreson R."/>
            <person name="Gutowska M.A."/>
            <person name="Wolf J."/>
            <person name="Bergner S.V."/>
            <person name="Schilhabel M.B."/>
            <person name="Klostermeier U.C."/>
            <person name="Beiko R.G."/>
            <person name="Rosenstiel P."/>
            <person name="Hippler M."/>
            <person name="Laroche J."/>
        </authorList>
    </citation>
    <scope>NUCLEOTIDE SEQUENCE [LARGE SCALE GENOMIC DNA]</scope>
    <source>
        <strain evidence="1 2">CCMP1005</strain>
    </source>
</reference>
<protein>
    <recommendedName>
        <fullName evidence="3">Sel1 repeat family protein</fullName>
    </recommendedName>
</protein>
<dbReference type="Gene3D" id="1.25.40.10">
    <property type="entry name" value="Tetratricopeptide repeat domain"/>
    <property type="match status" value="1"/>
</dbReference>
<dbReference type="eggNOG" id="ENOG502SE8Q">
    <property type="taxonomic scope" value="Eukaryota"/>
</dbReference>
<dbReference type="SUPFAM" id="SSF81901">
    <property type="entry name" value="HCP-like"/>
    <property type="match status" value="1"/>
</dbReference>
<proteinExistence type="predicted"/>
<dbReference type="OMA" id="FEMWTEA"/>
<dbReference type="InterPro" id="IPR011990">
    <property type="entry name" value="TPR-like_helical_dom_sf"/>
</dbReference>
<keyword evidence="2" id="KW-1185">Reference proteome</keyword>
<accession>K0R9H6</accession>
<sequence>MLAMIRARVSKKGPEAINDLGEQFFFGGLGLQKNMQKAFEMWTEAAELGSVDALYNLGVAYSRGVGVQKDKTKGAEFYTKAAMQGHVLSRHNLGNFEADKGNYDRAAETLLDLSENGIRGFT</sequence>
<dbReference type="PANTHER" id="PTHR43628:SF1">
    <property type="entry name" value="CHITIN SYNTHASE REGULATORY FACTOR 2-RELATED"/>
    <property type="match status" value="1"/>
</dbReference>
<dbReference type="InterPro" id="IPR052945">
    <property type="entry name" value="Mitotic_Regulator"/>
</dbReference>
<dbReference type="InterPro" id="IPR006597">
    <property type="entry name" value="Sel1-like"/>
</dbReference>
<name>K0R9H6_THAOC</name>
<dbReference type="SMART" id="SM00671">
    <property type="entry name" value="SEL1"/>
    <property type="match status" value="2"/>
</dbReference>
<dbReference type="EMBL" id="AGNL01044119">
    <property type="protein sequence ID" value="EJK50203.1"/>
    <property type="molecule type" value="Genomic_DNA"/>
</dbReference>
<dbReference type="Pfam" id="PF08238">
    <property type="entry name" value="Sel1"/>
    <property type="match status" value="2"/>
</dbReference>
<gene>
    <name evidence="1" type="ORF">THAOC_30853</name>
</gene>
<dbReference type="AlphaFoldDB" id="K0R9H6"/>
<comment type="caution">
    <text evidence="1">The sequence shown here is derived from an EMBL/GenBank/DDBJ whole genome shotgun (WGS) entry which is preliminary data.</text>
</comment>
<dbReference type="Proteomes" id="UP000266841">
    <property type="component" value="Unassembled WGS sequence"/>
</dbReference>
<evidence type="ECO:0000313" key="1">
    <source>
        <dbReference type="EMBL" id="EJK50203.1"/>
    </source>
</evidence>
<evidence type="ECO:0008006" key="3">
    <source>
        <dbReference type="Google" id="ProtNLM"/>
    </source>
</evidence>
<organism evidence="1 2">
    <name type="scientific">Thalassiosira oceanica</name>
    <name type="common">Marine diatom</name>
    <dbReference type="NCBI Taxonomy" id="159749"/>
    <lineage>
        <taxon>Eukaryota</taxon>
        <taxon>Sar</taxon>
        <taxon>Stramenopiles</taxon>
        <taxon>Ochrophyta</taxon>
        <taxon>Bacillariophyta</taxon>
        <taxon>Coscinodiscophyceae</taxon>
        <taxon>Thalassiosirophycidae</taxon>
        <taxon>Thalassiosirales</taxon>
        <taxon>Thalassiosiraceae</taxon>
        <taxon>Thalassiosira</taxon>
    </lineage>
</organism>
<evidence type="ECO:0000313" key="2">
    <source>
        <dbReference type="Proteomes" id="UP000266841"/>
    </source>
</evidence>
<dbReference type="OrthoDB" id="2384430at2759"/>
<dbReference type="PANTHER" id="PTHR43628">
    <property type="entry name" value="ACTIVATOR OF C KINASE PROTEIN 1-RELATED"/>
    <property type="match status" value="1"/>
</dbReference>